<accession>A0A5N5GDM6</accession>
<dbReference type="Proteomes" id="UP000327157">
    <property type="component" value="Chromosome 17"/>
</dbReference>
<keyword evidence="2" id="KW-1185">Reference proteome</keyword>
<evidence type="ECO:0000313" key="2">
    <source>
        <dbReference type="Proteomes" id="UP000327157"/>
    </source>
</evidence>
<proteinExistence type="predicted"/>
<reference evidence="1 2" key="3">
    <citation type="submission" date="2019-11" db="EMBL/GenBank/DDBJ databases">
        <title>A de novo genome assembly of a pear dwarfing rootstock.</title>
        <authorList>
            <person name="Wang F."/>
            <person name="Wang J."/>
            <person name="Li S."/>
            <person name="Zhang Y."/>
            <person name="Fang M."/>
            <person name="Ma L."/>
            <person name="Zhao Y."/>
            <person name="Jiang S."/>
        </authorList>
    </citation>
    <scope>NUCLEOTIDE SEQUENCE [LARGE SCALE GENOMIC DNA]</scope>
    <source>
        <strain evidence="1">S2</strain>
        <tissue evidence="1">Leaf</tissue>
    </source>
</reference>
<protein>
    <submittedName>
        <fullName evidence="1">U5 small nuclear ribonucleoprotein component-like</fullName>
    </submittedName>
</protein>
<evidence type="ECO:0000313" key="1">
    <source>
        <dbReference type="EMBL" id="KAB2611891.1"/>
    </source>
</evidence>
<dbReference type="OrthoDB" id="364892at2759"/>
<name>A0A5N5GDM6_9ROSA</name>
<dbReference type="EMBL" id="SMOL01000487">
    <property type="protein sequence ID" value="KAB2611891.1"/>
    <property type="molecule type" value="Genomic_DNA"/>
</dbReference>
<comment type="caution">
    <text evidence="1">The sequence shown here is derived from an EMBL/GenBank/DDBJ whole genome shotgun (WGS) entry which is preliminary data.</text>
</comment>
<keyword evidence="1" id="KW-0687">Ribonucleoprotein</keyword>
<reference evidence="1 2" key="1">
    <citation type="submission" date="2019-09" db="EMBL/GenBank/DDBJ databases">
        <authorList>
            <person name="Ou C."/>
        </authorList>
    </citation>
    <scope>NUCLEOTIDE SEQUENCE [LARGE SCALE GENOMIC DNA]</scope>
    <source>
        <strain evidence="1">S2</strain>
        <tissue evidence="1">Leaf</tissue>
    </source>
</reference>
<dbReference type="AlphaFoldDB" id="A0A5N5GDM6"/>
<organism evidence="1 2">
    <name type="scientific">Pyrus ussuriensis x Pyrus communis</name>
    <dbReference type="NCBI Taxonomy" id="2448454"/>
    <lineage>
        <taxon>Eukaryota</taxon>
        <taxon>Viridiplantae</taxon>
        <taxon>Streptophyta</taxon>
        <taxon>Embryophyta</taxon>
        <taxon>Tracheophyta</taxon>
        <taxon>Spermatophyta</taxon>
        <taxon>Magnoliopsida</taxon>
        <taxon>eudicotyledons</taxon>
        <taxon>Gunneridae</taxon>
        <taxon>Pentapetalae</taxon>
        <taxon>rosids</taxon>
        <taxon>fabids</taxon>
        <taxon>Rosales</taxon>
        <taxon>Rosaceae</taxon>
        <taxon>Amygdaloideae</taxon>
        <taxon>Maleae</taxon>
        <taxon>Pyrus</taxon>
    </lineage>
</organism>
<sequence length="83" mass="9426">MEDMVKNSIEKDLEERDREGTLRSVRMSFGVSVKCFAETPNKRNRITMIAKLLLERGLAEDIENGAFLGAAIQPYKFVASEFL</sequence>
<reference evidence="2" key="2">
    <citation type="submission" date="2019-10" db="EMBL/GenBank/DDBJ databases">
        <title>A de novo genome assembly of a pear dwarfing rootstock.</title>
        <authorList>
            <person name="Wang F."/>
            <person name="Wang J."/>
            <person name="Li S."/>
            <person name="Zhang Y."/>
            <person name="Fang M."/>
            <person name="Ma L."/>
            <person name="Zhao Y."/>
            <person name="Jiang S."/>
        </authorList>
    </citation>
    <scope>NUCLEOTIDE SEQUENCE [LARGE SCALE GENOMIC DNA]</scope>
</reference>
<gene>
    <name evidence="1" type="ORF">D8674_019923</name>
</gene>
<dbReference type="GO" id="GO:1990904">
    <property type="term" value="C:ribonucleoprotein complex"/>
    <property type="evidence" value="ECO:0007669"/>
    <property type="project" value="UniProtKB-KW"/>
</dbReference>